<comment type="caution">
    <text evidence="2">The sequence shown here is derived from an EMBL/GenBank/DDBJ whole genome shotgun (WGS) entry which is preliminary data.</text>
</comment>
<reference evidence="2 3" key="1">
    <citation type="journal article" date="2019" name="Philos. Trans. R. Soc. Lond., B, Biol. Sci.">
        <title>Ant behaviour and brain gene expression of defending hosts depend on the ecological success of the intruding social parasite.</title>
        <authorList>
            <person name="Kaur R."/>
            <person name="Stoldt M."/>
            <person name="Jongepier E."/>
            <person name="Feldmeyer B."/>
            <person name="Menzel F."/>
            <person name="Bornberg-Bauer E."/>
            <person name="Foitzik S."/>
        </authorList>
    </citation>
    <scope>NUCLEOTIDE SEQUENCE [LARGE SCALE GENOMIC DNA]</scope>
    <source>
        <tissue evidence="2">Whole body</tissue>
    </source>
</reference>
<evidence type="ECO:0000313" key="2">
    <source>
        <dbReference type="EMBL" id="TGZ53836.1"/>
    </source>
</evidence>
<name>A0A4S2KW31_9HYME</name>
<dbReference type="EMBL" id="QBLH01000889">
    <property type="protein sequence ID" value="TGZ53836.1"/>
    <property type="molecule type" value="Genomic_DNA"/>
</dbReference>
<gene>
    <name evidence="2" type="ORF">DBV15_01854</name>
</gene>
<protein>
    <submittedName>
        <fullName evidence="2">Uncharacterized protein</fullName>
    </submittedName>
</protein>
<organism evidence="2 3">
    <name type="scientific">Temnothorax longispinosus</name>
    <dbReference type="NCBI Taxonomy" id="300112"/>
    <lineage>
        <taxon>Eukaryota</taxon>
        <taxon>Metazoa</taxon>
        <taxon>Ecdysozoa</taxon>
        <taxon>Arthropoda</taxon>
        <taxon>Hexapoda</taxon>
        <taxon>Insecta</taxon>
        <taxon>Pterygota</taxon>
        <taxon>Neoptera</taxon>
        <taxon>Endopterygota</taxon>
        <taxon>Hymenoptera</taxon>
        <taxon>Apocrita</taxon>
        <taxon>Aculeata</taxon>
        <taxon>Formicoidea</taxon>
        <taxon>Formicidae</taxon>
        <taxon>Myrmicinae</taxon>
        <taxon>Temnothorax</taxon>
    </lineage>
</organism>
<keyword evidence="3" id="KW-1185">Reference proteome</keyword>
<feature type="region of interest" description="Disordered" evidence="1">
    <location>
        <begin position="64"/>
        <end position="85"/>
    </location>
</feature>
<accession>A0A4S2KW31</accession>
<evidence type="ECO:0000256" key="1">
    <source>
        <dbReference type="SAM" id="MobiDB-lite"/>
    </source>
</evidence>
<evidence type="ECO:0000313" key="3">
    <source>
        <dbReference type="Proteomes" id="UP000310200"/>
    </source>
</evidence>
<feature type="compositionally biased region" description="Polar residues" evidence="1">
    <location>
        <begin position="64"/>
        <end position="74"/>
    </location>
</feature>
<proteinExistence type="predicted"/>
<sequence length="85" mass="9315">MRSLHAGNDGAFRHEANCNAPPAFPRICPVLQQWTRDAPPHGVSGINAETSCNVGWANKILQSARKSTPRTNMGKTEIPKLFDCQ</sequence>
<dbReference type="AlphaFoldDB" id="A0A4S2KW31"/>
<dbReference type="Proteomes" id="UP000310200">
    <property type="component" value="Unassembled WGS sequence"/>
</dbReference>